<proteinExistence type="predicted"/>
<dbReference type="EMBL" id="OW240923">
    <property type="protein sequence ID" value="CAH2324435.1"/>
    <property type="molecule type" value="Genomic_DNA"/>
</dbReference>
<reference evidence="3" key="1">
    <citation type="submission" date="2022-03" db="EMBL/GenBank/DDBJ databases">
        <authorList>
            <person name="Alioto T."/>
            <person name="Alioto T."/>
            <person name="Gomez Garrido J."/>
        </authorList>
    </citation>
    <scope>NUCLEOTIDE SEQUENCE</scope>
</reference>
<dbReference type="AlphaFoldDB" id="A0AAD1TH46"/>
<organism evidence="3 4">
    <name type="scientific">Pelobates cultripes</name>
    <name type="common">Western spadefoot toad</name>
    <dbReference type="NCBI Taxonomy" id="61616"/>
    <lineage>
        <taxon>Eukaryota</taxon>
        <taxon>Metazoa</taxon>
        <taxon>Chordata</taxon>
        <taxon>Craniata</taxon>
        <taxon>Vertebrata</taxon>
        <taxon>Euteleostomi</taxon>
        <taxon>Amphibia</taxon>
        <taxon>Batrachia</taxon>
        <taxon>Anura</taxon>
        <taxon>Pelobatoidea</taxon>
        <taxon>Pelobatidae</taxon>
        <taxon>Pelobates</taxon>
    </lineage>
</organism>
<keyword evidence="4" id="KW-1185">Reference proteome</keyword>
<feature type="compositionally biased region" description="Polar residues" evidence="2">
    <location>
        <begin position="14"/>
        <end position="35"/>
    </location>
</feature>
<evidence type="ECO:0000256" key="2">
    <source>
        <dbReference type="SAM" id="MobiDB-lite"/>
    </source>
</evidence>
<protein>
    <submittedName>
        <fullName evidence="3">Uncharacterized protein</fullName>
    </submittedName>
</protein>
<keyword evidence="1" id="KW-0175">Coiled coil</keyword>
<name>A0AAD1TH46_PELCU</name>
<evidence type="ECO:0000313" key="3">
    <source>
        <dbReference type="EMBL" id="CAH2324435.1"/>
    </source>
</evidence>
<accession>A0AAD1TH46</accession>
<sequence>MAATPKMAEMDPGSNMQPQSPQISECSLKSMDNNTDPDIKEILKNLPLKSDLQHMMSKLEAIFHSRMEAMGSDVRQLNLRVNDLEEERDVIQAHITNISSTMESYIQFMSATQRHIDDLTTADAETTCA</sequence>
<evidence type="ECO:0000256" key="1">
    <source>
        <dbReference type="SAM" id="Coils"/>
    </source>
</evidence>
<evidence type="ECO:0000313" key="4">
    <source>
        <dbReference type="Proteomes" id="UP001295444"/>
    </source>
</evidence>
<feature type="region of interest" description="Disordered" evidence="2">
    <location>
        <begin position="1"/>
        <end position="35"/>
    </location>
</feature>
<feature type="coiled-coil region" evidence="1">
    <location>
        <begin position="67"/>
        <end position="94"/>
    </location>
</feature>
<gene>
    <name evidence="3" type="ORF">PECUL_23A046252</name>
</gene>
<dbReference type="Proteomes" id="UP001295444">
    <property type="component" value="Chromosome 12"/>
</dbReference>